<comment type="caution">
    <text evidence="3">The sequence shown here is derived from an EMBL/GenBank/DDBJ whole genome shotgun (WGS) entry which is preliminary data.</text>
</comment>
<organism evidence="3 4">
    <name type="scientific">Debaryomyces fabryi</name>
    <dbReference type="NCBI Taxonomy" id="58627"/>
    <lineage>
        <taxon>Eukaryota</taxon>
        <taxon>Fungi</taxon>
        <taxon>Dikarya</taxon>
        <taxon>Ascomycota</taxon>
        <taxon>Saccharomycotina</taxon>
        <taxon>Pichiomycetes</taxon>
        <taxon>Debaryomycetaceae</taxon>
        <taxon>Debaryomyces</taxon>
    </lineage>
</organism>
<proteinExistence type="predicted"/>
<evidence type="ECO:0000256" key="2">
    <source>
        <dbReference type="SAM" id="MobiDB-lite"/>
    </source>
</evidence>
<dbReference type="PANTHER" id="PTHR15154:SF2">
    <property type="entry name" value="HAMARTIN"/>
    <property type="match status" value="1"/>
</dbReference>
<name>A0A0V1PWR9_9ASCO</name>
<dbReference type="GO" id="GO:0033596">
    <property type="term" value="C:TSC1-TSC2 complex"/>
    <property type="evidence" value="ECO:0007669"/>
    <property type="project" value="TreeGrafter"/>
</dbReference>
<dbReference type="AlphaFoldDB" id="A0A0V1PWR9"/>
<protein>
    <submittedName>
        <fullName evidence="3">Uncharacterized protein</fullName>
    </submittedName>
</protein>
<reference evidence="3 4" key="1">
    <citation type="submission" date="2015-11" db="EMBL/GenBank/DDBJ databases">
        <title>The genome of Debaryomyces fabryi.</title>
        <authorList>
            <person name="Tafer H."/>
            <person name="Lopandic K."/>
        </authorList>
    </citation>
    <scope>NUCLEOTIDE SEQUENCE [LARGE SCALE GENOMIC DNA]</scope>
    <source>
        <strain evidence="3 4">CBS 789</strain>
    </source>
</reference>
<dbReference type="PANTHER" id="PTHR15154">
    <property type="entry name" value="HAMARTIN"/>
    <property type="match status" value="1"/>
</dbReference>
<evidence type="ECO:0000256" key="1">
    <source>
        <dbReference type="SAM" id="Coils"/>
    </source>
</evidence>
<dbReference type="GO" id="GO:0032007">
    <property type="term" value="P:negative regulation of TOR signaling"/>
    <property type="evidence" value="ECO:0007669"/>
    <property type="project" value="TreeGrafter"/>
</dbReference>
<evidence type="ECO:0000313" key="4">
    <source>
        <dbReference type="Proteomes" id="UP000054251"/>
    </source>
</evidence>
<keyword evidence="1" id="KW-0175">Coiled coil</keyword>
<feature type="region of interest" description="Disordered" evidence="2">
    <location>
        <begin position="580"/>
        <end position="605"/>
    </location>
</feature>
<dbReference type="Proteomes" id="UP000054251">
    <property type="component" value="Unassembled WGS sequence"/>
</dbReference>
<dbReference type="OrthoDB" id="6022054at2759"/>
<dbReference type="GO" id="GO:0051726">
    <property type="term" value="P:regulation of cell cycle"/>
    <property type="evidence" value="ECO:0007669"/>
    <property type="project" value="TreeGrafter"/>
</dbReference>
<dbReference type="RefSeq" id="XP_015466610.1">
    <property type="nucleotide sequence ID" value="XM_015612568.1"/>
</dbReference>
<feature type="coiled-coil region" evidence="1">
    <location>
        <begin position="791"/>
        <end position="933"/>
    </location>
</feature>
<accession>A0A0V1PWR9</accession>
<gene>
    <name evidence="3" type="ORF">AC631_03739</name>
</gene>
<keyword evidence="4" id="KW-1185">Reference proteome</keyword>
<dbReference type="InterPro" id="IPR007483">
    <property type="entry name" value="Hamartin"/>
</dbReference>
<evidence type="ECO:0000313" key="3">
    <source>
        <dbReference type="EMBL" id="KSA00508.1"/>
    </source>
</evidence>
<dbReference type="Pfam" id="PF04388">
    <property type="entry name" value="Hamartin"/>
    <property type="match status" value="1"/>
</dbReference>
<sequence>MNGSSRSLIKALNNLTDDWKDHADEEKINSDSSELFKVISLFYEKHNDLQSIKQSININDELFRIYNVYIKPVSNLPREILFLEILTQLLPTLIDNEIILWIKTYLKPAVDSAGYDIQIVLKSRDFIRQLSMKETSSGDTLLIERRDQIASIVMDTIIQLYIGQKDEQYDVIGLHLPKEETDSQLYYERIRYMKKNCEDLLHEYGLKKTKEYFNLINKYFKSSSQRLDMLTLLSRLISSHTLQVYQIVDTDLFYNLLRSLLYDYNESILLVSLSLLVMLIPQVCNKMAKSFPDLLVIYIRLSNWELFNEHIPNKSDYLAKLLDENLKVWDLAENYPLKGVSPTNSKIELDILHLITLLYGLFPLNLSKFCQSPFKFLMNRPTEIFKIKLLSSIMENKGLPYEKSLELAIINTTRDFLRSFSFHPNFLRYDKLTLQNELENPLAWLFDESSDNDLRSEEISLECLSFNPHLVINVFNNQDDMVRSSSDKALSETNVGSNNSNLFGFIYTGTGESNAGSLSNSRHVSRKSSFAAPIYLNMKDISQKLPSSLQHLNNKQIIDTRSNSISDIKFKDVKFDQGLMEENEPNGSENERVSHVNETASDTSFDLDADYSRESKRPDQFKSNQLLNDMFLAHEKLYILSTKASDPKIDSNMQVRDQSKNQIPPSDKLKIELLHRPGTSPTTSLETTSVHRNSISGTISSVPSSDSTQVQDFSITNNKFQHGTALEYYHRELLLMKNELEFSNYMRDLNKTHYVKLKLKLNKLSKQSCLYNQSIENRSNILEINSLKVGYDSLVESLEQLKLQLVESESKFKNENSLLFNKIKDLEGENSRLKTDLSNSTSEHQLLSNNLHHSIQVVLPEKEVEVNRLTTKLHELERINDTLNQEIRHLTERTKLKEIDHLEKIQTSTAFNLSEQEKQIYNLKNDILVLNDKNLKISQELIKAQDLYDAAIKSYESKLSSSKNDLSKNISTFTSQYERRIQELSAIILKYEGLLDEKNSRIALFSTSKPIEINHAKALNEMKAYEMGIPQLTRNNVSQESYEQESKGREPTPVEGMYNGQLDHLPPHQNYASNSHFPPQTVAAPIVRGRGGIQKRSKKHM</sequence>
<dbReference type="GeneID" id="26840748"/>
<dbReference type="EMBL" id="LMYN01000085">
    <property type="protein sequence ID" value="KSA00508.1"/>
    <property type="molecule type" value="Genomic_DNA"/>
</dbReference>